<reference evidence="1" key="1">
    <citation type="submission" date="2024-07" db="EMBL/GenBank/DDBJ databases">
        <title>Identification and characteristics of an arsenic-resistant bacterial isolate, which belongs to a novel species.</title>
        <authorList>
            <person name="Juszczyk A."/>
            <person name="Kowalczyk A."/>
            <person name="Was K."/>
            <person name="Kosowicz W."/>
            <person name="Budzyn A."/>
            <person name="Latowski D."/>
        </authorList>
    </citation>
    <scope>NUCLEOTIDE SEQUENCE</scope>
    <source>
        <strain evidence="1">As8PL</strain>
    </source>
</reference>
<accession>A0AB39BPG3</accession>
<evidence type="ECO:0000313" key="1">
    <source>
        <dbReference type="EMBL" id="XDI35376.1"/>
    </source>
</evidence>
<sequence>MASGMIYYSVLGNRGGDLLHIKPEQPNDGLLTLERYNGSVLLIQTGENVENDFLPISEGGWNLDSILPGVYLDSFNCILSMD</sequence>
<dbReference type="RefSeq" id="WP_368502951.1">
    <property type="nucleotide sequence ID" value="NZ_CP162551.1"/>
</dbReference>
<organism evidence="1">
    <name type="scientific">Alkalihalophilus sp. As8PL</name>
    <dbReference type="NCBI Taxonomy" id="3237103"/>
    <lineage>
        <taxon>Bacteria</taxon>
        <taxon>Bacillati</taxon>
        <taxon>Bacillota</taxon>
        <taxon>Bacilli</taxon>
        <taxon>Bacillales</taxon>
        <taxon>Bacillaceae</taxon>
        <taxon>Alkalihalophilus</taxon>
    </lineage>
</organism>
<proteinExistence type="predicted"/>
<gene>
    <name evidence="1" type="ORF">AB3N04_11650</name>
</gene>
<dbReference type="AlphaFoldDB" id="A0AB39BPG3"/>
<protein>
    <submittedName>
        <fullName evidence="1">Uncharacterized protein</fullName>
    </submittedName>
</protein>
<dbReference type="EMBL" id="CP162551">
    <property type="protein sequence ID" value="XDI35376.1"/>
    <property type="molecule type" value="Genomic_DNA"/>
</dbReference>
<name>A0AB39BPG3_9BACI</name>